<dbReference type="PANTHER" id="PTHR28152:SF1">
    <property type="entry name" value="HYDROXYACYL-THIOESTER DEHYDRATASE TYPE 2, MITOCHONDRIAL"/>
    <property type="match status" value="1"/>
</dbReference>
<name>A0A344UQS1_9ACTN</name>
<keyword evidence="3" id="KW-1185">Reference proteome</keyword>
<dbReference type="PANTHER" id="PTHR28152">
    <property type="entry name" value="HYDROXYACYL-THIOESTER DEHYDRATASE TYPE 2, MITOCHONDRIAL"/>
    <property type="match status" value="1"/>
</dbReference>
<dbReference type="AlphaFoldDB" id="A0A344UQS1"/>
<dbReference type="OrthoDB" id="7183822at2"/>
<dbReference type="Proteomes" id="UP000251995">
    <property type="component" value="Chromosome"/>
</dbReference>
<gene>
    <name evidence="2" type="primary">meh</name>
    <name evidence="2" type="ORF">JS278_00425</name>
</gene>
<dbReference type="RefSeq" id="WP_114043750.1">
    <property type="nucleotide sequence ID" value="NZ_CP025198.1"/>
</dbReference>
<evidence type="ECO:0000313" key="2">
    <source>
        <dbReference type="EMBL" id="AXE37619.1"/>
    </source>
</evidence>
<dbReference type="InterPro" id="IPR052741">
    <property type="entry name" value="Mitochondrial_HTD2"/>
</dbReference>
<proteinExistence type="predicted"/>
<evidence type="ECO:0000256" key="1">
    <source>
        <dbReference type="SAM" id="MobiDB-lite"/>
    </source>
</evidence>
<dbReference type="Gene3D" id="3.10.129.10">
    <property type="entry name" value="Hotdog Thioesterase"/>
    <property type="match status" value="2"/>
</dbReference>
<protein>
    <submittedName>
        <fullName evidence="2">Mesaconyl-C(4)-CoA hydratase</fullName>
        <ecNumber evidence="2">4.2.1.153</ecNumber>
    </submittedName>
</protein>
<dbReference type="InterPro" id="IPR029069">
    <property type="entry name" value="HotDog_dom_sf"/>
</dbReference>
<dbReference type="EMBL" id="CP025198">
    <property type="protein sequence ID" value="AXE37619.1"/>
    <property type="molecule type" value="Genomic_DNA"/>
</dbReference>
<evidence type="ECO:0000313" key="3">
    <source>
        <dbReference type="Proteomes" id="UP000251995"/>
    </source>
</evidence>
<reference evidence="2 3" key="1">
    <citation type="submission" date="2017-12" db="EMBL/GenBank/DDBJ databases">
        <title>The whole genome sequence of the Acidipropionibacterium virtanenii sp. nov. type strain JS278.</title>
        <authorList>
            <person name="Laine P."/>
            <person name="Deptula P."/>
            <person name="Varmanen P."/>
            <person name="Auvinen P."/>
        </authorList>
    </citation>
    <scope>NUCLEOTIDE SEQUENCE [LARGE SCALE GENOMIC DNA]</scope>
    <source>
        <strain evidence="2 3">JS278</strain>
    </source>
</reference>
<dbReference type="EC" id="4.2.1.153" evidence="2"/>
<sequence>MSRRSAALRTEDLEPLATFLGGDPPAAGVTRPVGVPNSTSGSTVPPCWQWCLLLDPVDPARLDDDGCPVGGPITPNPGMTRMFAGGRVVTKAPLELDVPTTRTTRTSSTADKQGRRGPLRFVTLESVWTQRGETRLIDEQDYVFTRNAPSSEGGADRHPGASHVALRESQGPARDPLAPGQIRVTEPMLVAFSGLTANPYRIHWDKAFCARAGHDGLVIHGPLQALWLAGEFARRGRSFTGRTFSYRFTATATAPGVMTLGEGDDGALAVRRPDGIVTATATLD</sequence>
<dbReference type="KEGG" id="acij:JS278_00425"/>
<organism evidence="2 3">
    <name type="scientific">Acidipropionibacterium virtanenii</name>
    <dbReference type="NCBI Taxonomy" id="2057246"/>
    <lineage>
        <taxon>Bacteria</taxon>
        <taxon>Bacillati</taxon>
        <taxon>Actinomycetota</taxon>
        <taxon>Actinomycetes</taxon>
        <taxon>Propionibacteriales</taxon>
        <taxon>Propionibacteriaceae</taxon>
        <taxon>Acidipropionibacterium</taxon>
    </lineage>
</organism>
<dbReference type="SUPFAM" id="SSF54637">
    <property type="entry name" value="Thioesterase/thiol ester dehydrase-isomerase"/>
    <property type="match status" value="1"/>
</dbReference>
<feature type="region of interest" description="Disordered" evidence="1">
    <location>
        <begin position="147"/>
        <end position="179"/>
    </location>
</feature>
<accession>A0A344UQS1</accession>
<dbReference type="GO" id="GO:0019171">
    <property type="term" value="F:(3R)-hydroxyacyl-[acyl-carrier-protein] dehydratase activity"/>
    <property type="evidence" value="ECO:0007669"/>
    <property type="project" value="TreeGrafter"/>
</dbReference>
<keyword evidence="2" id="KW-0456">Lyase</keyword>